<name>A0A6N3FX29_9ENTR</name>
<dbReference type="RefSeq" id="WP_156566515.1">
    <property type="nucleotide sequence ID" value="NZ_CACRTZ010000033.1"/>
</dbReference>
<feature type="signal peptide" evidence="1">
    <location>
        <begin position="1"/>
        <end position="18"/>
    </location>
</feature>
<feature type="chain" id="PRO_5026777006" description="Periplasmic protein" evidence="1">
    <location>
        <begin position="19"/>
        <end position="149"/>
    </location>
</feature>
<evidence type="ECO:0000256" key="1">
    <source>
        <dbReference type="SAM" id="SignalP"/>
    </source>
</evidence>
<evidence type="ECO:0008006" key="3">
    <source>
        <dbReference type="Google" id="ProtNLM"/>
    </source>
</evidence>
<dbReference type="AlphaFoldDB" id="A0A6N3FX29"/>
<keyword evidence="1" id="KW-0732">Signal</keyword>
<gene>
    <name evidence="2" type="ORF">EMLFYP7_02838</name>
</gene>
<evidence type="ECO:0000313" key="2">
    <source>
        <dbReference type="EMBL" id="VYU55903.1"/>
    </source>
</evidence>
<proteinExistence type="predicted"/>
<dbReference type="EMBL" id="CACRTZ010000033">
    <property type="protein sequence ID" value="VYU55903.1"/>
    <property type="molecule type" value="Genomic_DNA"/>
</dbReference>
<protein>
    <recommendedName>
        <fullName evidence="3">Periplasmic protein</fullName>
    </recommendedName>
</protein>
<accession>A0A6N3FX29</accession>
<organism evidence="2">
    <name type="scientific">Phytobacter massiliensis</name>
    <dbReference type="NCBI Taxonomy" id="1485952"/>
    <lineage>
        <taxon>Bacteria</taxon>
        <taxon>Pseudomonadati</taxon>
        <taxon>Pseudomonadota</taxon>
        <taxon>Gammaproteobacteria</taxon>
        <taxon>Enterobacterales</taxon>
        <taxon>Enterobacteriaceae</taxon>
        <taxon>Phytobacter</taxon>
    </lineage>
</organism>
<reference evidence="2" key="1">
    <citation type="submission" date="2019-11" db="EMBL/GenBank/DDBJ databases">
        <authorList>
            <person name="Feng L."/>
        </authorList>
    </citation>
    <scope>NUCLEOTIDE SEQUENCE</scope>
    <source>
        <strain evidence="2">EMassiliensisLFYP7</strain>
    </source>
</reference>
<sequence>MFNKFVATLAFLPAISMASENADKLMQKAVASAECSAYLTVVYENTHKAEGLKIKKHAEKYLSSMKSVLASPYGKEHIKNGLYAHSGIDFDDNFYAGIIFSGTITDIRQSIKDAIPLDISASLPYEELKTRWADEAERRYNASNCDLLE</sequence>